<feature type="chain" id="PRO_5045947077" description="Ig-like domain-containing protein" evidence="1">
    <location>
        <begin position="20"/>
        <end position="120"/>
    </location>
</feature>
<evidence type="ECO:0000313" key="2">
    <source>
        <dbReference type="EMBL" id="KAJ8976609.1"/>
    </source>
</evidence>
<comment type="caution">
    <text evidence="2">The sequence shown here is derived from an EMBL/GenBank/DDBJ whole genome shotgun (WGS) entry which is preliminary data.</text>
</comment>
<organism evidence="2 3">
    <name type="scientific">Molorchus minor</name>
    <dbReference type="NCBI Taxonomy" id="1323400"/>
    <lineage>
        <taxon>Eukaryota</taxon>
        <taxon>Metazoa</taxon>
        <taxon>Ecdysozoa</taxon>
        <taxon>Arthropoda</taxon>
        <taxon>Hexapoda</taxon>
        <taxon>Insecta</taxon>
        <taxon>Pterygota</taxon>
        <taxon>Neoptera</taxon>
        <taxon>Endopterygota</taxon>
        <taxon>Coleoptera</taxon>
        <taxon>Polyphaga</taxon>
        <taxon>Cucujiformia</taxon>
        <taxon>Chrysomeloidea</taxon>
        <taxon>Cerambycidae</taxon>
        <taxon>Lamiinae</taxon>
        <taxon>Monochamini</taxon>
        <taxon>Molorchus</taxon>
    </lineage>
</organism>
<name>A0ABQ9JEL2_9CUCU</name>
<sequence length="120" mass="13437">MTKSLVYVLILGLIGVIKCELTLQIVKNTDDFISPVSTTVEEKVGTSFSLTCELVTTDNDSDLIDDNLEWTKEDISNSSSNRYRYIAVTNLPFPSVYKALDKYLGLRHICELFSPPVLLS</sequence>
<proteinExistence type="predicted"/>
<keyword evidence="3" id="KW-1185">Reference proteome</keyword>
<evidence type="ECO:0000313" key="3">
    <source>
        <dbReference type="Proteomes" id="UP001162164"/>
    </source>
</evidence>
<dbReference type="EMBL" id="JAPWTJ010000651">
    <property type="protein sequence ID" value="KAJ8976609.1"/>
    <property type="molecule type" value="Genomic_DNA"/>
</dbReference>
<evidence type="ECO:0000256" key="1">
    <source>
        <dbReference type="SAM" id="SignalP"/>
    </source>
</evidence>
<reference evidence="2" key="1">
    <citation type="journal article" date="2023" name="Insect Mol. Biol.">
        <title>Genome sequencing provides insights into the evolution of gene families encoding plant cell wall-degrading enzymes in longhorned beetles.</title>
        <authorList>
            <person name="Shin N.R."/>
            <person name="Okamura Y."/>
            <person name="Kirsch R."/>
            <person name="Pauchet Y."/>
        </authorList>
    </citation>
    <scope>NUCLEOTIDE SEQUENCE</scope>
    <source>
        <strain evidence="2">MMC_N1</strain>
    </source>
</reference>
<keyword evidence="1" id="KW-0732">Signal</keyword>
<accession>A0ABQ9JEL2</accession>
<feature type="signal peptide" evidence="1">
    <location>
        <begin position="1"/>
        <end position="19"/>
    </location>
</feature>
<protein>
    <recommendedName>
        <fullName evidence="4">Ig-like domain-containing protein</fullName>
    </recommendedName>
</protein>
<gene>
    <name evidence="2" type="ORF">NQ317_005799</name>
</gene>
<evidence type="ECO:0008006" key="4">
    <source>
        <dbReference type="Google" id="ProtNLM"/>
    </source>
</evidence>
<dbReference type="Proteomes" id="UP001162164">
    <property type="component" value="Unassembled WGS sequence"/>
</dbReference>